<evidence type="ECO:0000256" key="1">
    <source>
        <dbReference type="SAM" id="MobiDB-lite"/>
    </source>
</evidence>
<dbReference type="AlphaFoldDB" id="A0AAV7RHB7"/>
<comment type="caution">
    <text evidence="2">The sequence shown here is derived from an EMBL/GenBank/DDBJ whole genome shotgun (WGS) entry which is preliminary data.</text>
</comment>
<feature type="compositionally biased region" description="Pro residues" evidence="1">
    <location>
        <begin position="1"/>
        <end position="10"/>
    </location>
</feature>
<organism evidence="2 3">
    <name type="scientific">Pleurodeles waltl</name>
    <name type="common">Iberian ribbed newt</name>
    <dbReference type="NCBI Taxonomy" id="8319"/>
    <lineage>
        <taxon>Eukaryota</taxon>
        <taxon>Metazoa</taxon>
        <taxon>Chordata</taxon>
        <taxon>Craniata</taxon>
        <taxon>Vertebrata</taxon>
        <taxon>Euteleostomi</taxon>
        <taxon>Amphibia</taxon>
        <taxon>Batrachia</taxon>
        <taxon>Caudata</taxon>
        <taxon>Salamandroidea</taxon>
        <taxon>Salamandridae</taxon>
        <taxon>Pleurodelinae</taxon>
        <taxon>Pleurodeles</taxon>
    </lineage>
</organism>
<proteinExistence type="predicted"/>
<evidence type="ECO:0000313" key="3">
    <source>
        <dbReference type="Proteomes" id="UP001066276"/>
    </source>
</evidence>
<protein>
    <submittedName>
        <fullName evidence="2">Uncharacterized protein</fullName>
    </submittedName>
</protein>
<feature type="region of interest" description="Disordered" evidence="1">
    <location>
        <begin position="1"/>
        <end position="35"/>
    </location>
</feature>
<accession>A0AAV7RHB7</accession>
<evidence type="ECO:0000313" key="2">
    <source>
        <dbReference type="EMBL" id="KAJ1152234.1"/>
    </source>
</evidence>
<dbReference type="Proteomes" id="UP001066276">
    <property type="component" value="Chromosome 5"/>
</dbReference>
<dbReference type="EMBL" id="JANPWB010000009">
    <property type="protein sequence ID" value="KAJ1152234.1"/>
    <property type="molecule type" value="Genomic_DNA"/>
</dbReference>
<name>A0AAV7RHB7_PLEWA</name>
<reference evidence="2" key="1">
    <citation type="journal article" date="2022" name="bioRxiv">
        <title>Sequencing and chromosome-scale assembly of the giantPleurodeles waltlgenome.</title>
        <authorList>
            <person name="Brown T."/>
            <person name="Elewa A."/>
            <person name="Iarovenko S."/>
            <person name="Subramanian E."/>
            <person name="Araus A.J."/>
            <person name="Petzold A."/>
            <person name="Susuki M."/>
            <person name="Suzuki K.-i.T."/>
            <person name="Hayashi T."/>
            <person name="Toyoda A."/>
            <person name="Oliveira C."/>
            <person name="Osipova E."/>
            <person name="Leigh N.D."/>
            <person name="Simon A."/>
            <person name="Yun M.H."/>
        </authorList>
    </citation>
    <scope>NUCLEOTIDE SEQUENCE</scope>
    <source>
        <strain evidence="2">20211129_DDA</strain>
        <tissue evidence="2">Liver</tissue>
    </source>
</reference>
<gene>
    <name evidence="2" type="ORF">NDU88_005011</name>
</gene>
<sequence>MGAPRPPLPPSGSRRANHRELDGGRGGRNPLGGAASCAALEDSKGRRYTGGRPPVLPVRPRLYRRGRNALGSTAGLSAVLPRSSNPAVIDRQGWNDPLSLLSVSSVVSKSVSKVNQVSNVLAG</sequence>
<keyword evidence="3" id="KW-1185">Reference proteome</keyword>